<evidence type="ECO:0000313" key="3">
    <source>
        <dbReference type="Proteomes" id="UP000704611"/>
    </source>
</evidence>
<dbReference type="InterPro" id="IPR051044">
    <property type="entry name" value="MAG_DAG_Lipase"/>
</dbReference>
<dbReference type="EMBL" id="JAHRID010000006">
    <property type="protein sequence ID" value="MBV2130092.1"/>
    <property type="molecule type" value="Genomic_DNA"/>
</dbReference>
<evidence type="ECO:0000313" key="2">
    <source>
        <dbReference type="EMBL" id="MBV2130092.1"/>
    </source>
</evidence>
<accession>A0ABS6MMQ5</accession>
<dbReference type="RefSeq" id="WP_217669999.1">
    <property type="nucleotide sequence ID" value="NZ_JAHRID010000006.1"/>
</dbReference>
<organism evidence="2 3">
    <name type="scientific">Arsukibacterium indicum</name>
    <dbReference type="NCBI Taxonomy" id="2848612"/>
    <lineage>
        <taxon>Bacteria</taxon>
        <taxon>Pseudomonadati</taxon>
        <taxon>Pseudomonadota</taxon>
        <taxon>Gammaproteobacteria</taxon>
        <taxon>Chromatiales</taxon>
        <taxon>Chromatiaceae</taxon>
        <taxon>Arsukibacterium</taxon>
    </lineage>
</organism>
<reference evidence="2 3" key="1">
    <citation type="submission" date="2021-06" db="EMBL/GenBank/DDBJ databases">
        <title>Rheinheimera indica sp. nov., isolated from deep-sea sediment.</title>
        <authorList>
            <person name="Wang Z."/>
            <person name="Zhang X.-Y."/>
        </authorList>
    </citation>
    <scope>NUCLEOTIDE SEQUENCE [LARGE SCALE GENOMIC DNA]</scope>
    <source>
        <strain evidence="2 3">SM2107</strain>
    </source>
</reference>
<comment type="caution">
    <text evidence="2">The sequence shown here is derived from an EMBL/GenBank/DDBJ whole genome shotgun (WGS) entry which is preliminary data.</text>
</comment>
<name>A0ABS6MMQ5_9GAMM</name>
<keyword evidence="3" id="KW-1185">Reference proteome</keyword>
<proteinExistence type="predicted"/>
<dbReference type="InterPro" id="IPR022742">
    <property type="entry name" value="Hydrolase_4"/>
</dbReference>
<sequence>MMPPVCAGSTEASLAENWQKQLLPLWQSFVHADLYTTDQTRLSYSYFLADSKAQAVVFSTGRVEMAVKYIELMQDFIAAGYSVFIIDHRGQGQSARLHVDPHLGYVADFQHYVSDFNQFITEVVQPSGHQHHLLLAHSMGAAIACQYLQQFQHPFSAAIFGSPMFGLHAGKVPSILATKLVAGYGWLRTKLKQDNLQYFPGQTPYKALPFAGNPLTHSQSRYQWLQQLYQLYPGSQLGGVSWGWVTQAIGAMAEIQLNAIKFNVPLLLLQAADDQIVSNHAQDNWFKHLPAALYKQHFVLIGAHHEIWMEQDVIRQQAFSAVNQFLAGLTEQKKQ</sequence>
<keyword evidence="2" id="KW-0378">Hydrolase</keyword>
<dbReference type="Proteomes" id="UP000704611">
    <property type="component" value="Unassembled WGS sequence"/>
</dbReference>
<feature type="domain" description="Serine aminopeptidase S33" evidence="1">
    <location>
        <begin position="53"/>
        <end position="312"/>
    </location>
</feature>
<protein>
    <submittedName>
        <fullName evidence="2">Alpha/beta fold hydrolase</fullName>
    </submittedName>
</protein>
<dbReference type="PANTHER" id="PTHR11614">
    <property type="entry name" value="PHOSPHOLIPASE-RELATED"/>
    <property type="match status" value="1"/>
</dbReference>
<gene>
    <name evidence="2" type="ORF">KQY15_13450</name>
</gene>
<evidence type="ECO:0000259" key="1">
    <source>
        <dbReference type="Pfam" id="PF12146"/>
    </source>
</evidence>
<dbReference type="Pfam" id="PF12146">
    <property type="entry name" value="Hydrolase_4"/>
    <property type="match status" value="1"/>
</dbReference>
<dbReference type="GO" id="GO:0016787">
    <property type="term" value="F:hydrolase activity"/>
    <property type="evidence" value="ECO:0007669"/>
    <property type="project" value="UniProtKB-KW"/>
</dbReference>